<dbReference type="KEGG" id="span:AWL63_19290"/>
<dbReference type="Proteomes" id="UP000094256">
    <property type="component" value="Chromosome"/>
</dbReference>
<dbReference type="STRING" id="1560345.AWL63_19290"/>
<sequence>MVRGKVVCRPQAPEYTGYEIALYAVIANLFGIDQDLLKRRFFSLIDSRAAEALAKMEEHKLHDKDSKIARPFPELAAHA</sequence>
<dbReference type="EMBL" id="CP014168">
    <property type="protein sequence ID" value="AOH85774.1"/>
    <property type="molecule type" value="Genomic_DNA"/>
</dbReference>
<evidence type="ECO:0000313" key="1">
    <source>
        <dbReference type="EMBL" id="AOH85774.1"/>
    </source>
</evidence>
<reference evidence="1 2" key="1">
    <citation type="submission" date="2016-01" db="EMBL/GenBank/DDBJ databases">
        <title>Complete genome and mega plasmid sequence of Sphingomonas panacis DCY99 elicits systemic resistance in rice to Xanthomonas oryzae.</title>
        <authorList>
            <person name="Kim Y.J."/>
            <person name="Yang D.C."/>
            <person name="Sing P."/>
        </authorList>
    </citation>
    <scope>NUCLEOTIDE SEQUENCE [LARGE SCALE GENOMIC DNA]</scope>
    <source>
        <strain evidence="1 2">DCY99</strain>
    </source>
</reference>
<dbReference type="RefSeq" id="WP_069206303.1">
    <property type="nucleotide sequence ID" value="NZ_CP014168.1"/>
</dbReference>
<proteinExistence type="predicted"/>
<accession>A0A1B3ZEC2</accession>
<name>A0A1B3ZEC2_9SPHN</name>
<organism evidence="1 2">
    <name type="scientific">Sphingomonas panacis</name>
    <dbReference type="NCBI Taxonomy" id="1560345"/>
    <lineage>
        <taxon>Bacteria</taxon>
        <taxon>Pseudomonadati</taxon>
        <taxon>Pseudomonadota</taxon>
        <taxon>Alphaproteobacteria</taxon>
        <taxon>Sphingomonadales</taxon>
        <taxon>Sphingomonadaceae</taxon>
        <taxon>Sphingomonas</taxon>
    </lineage>
</organism>
<gene>
    <name evidence="1" type="ORF">AWL63_19290</name>
</gene>
<evidence type="ECO:0000313" key="2">
    <source>
        <dbReference type="Proteomes" id="UP000094256"/>
    </source>
</evidence>
<protein>
    <submittedName>
        <fullName evidence="1">Uncharacterized protein</fullName>
    </submittedName>
</protein>
<dbReference type="AlphaFoldDB" id="A0A1B3ZEC2"/>
<keyword evidence="2" id="KW-1185">Reference proteome</keyword>
<dbReference type="OrthoDB" id="5918636at2"/>